<dbReference type="AlphaFoldDB" id="H8K651"/>
<sequence>MHLTDTKLDSIVKNGYIIHVSSLYIIKASNAITKDQQLFSKAIDEGINAVNKLQEAAIHLSSVGEPIVESITSFFGNHDQYEPLSFDTYTPNSTSPVIEDYNLIGSNAQLIAVEVL</sequence>
<protein>
    <submittedName>
        <fullName evidence="1">Uncharacterized protein</fullName>
    </submittedName>
</protein>
<accession>H8K651</accession>
<dbReference type="InterPro" id="IPR035354">
    <property type="entry name" value="DUF5424"/>
</dbReference>
<geneLocation type="plasmid" evidence="1 2">
    <name>pMCE_1</name>
</geneLocation>
<dbReference type="Pfam" id="PF17462">
    <property type="entry name" value="DUF5424"/>
    <property type="match status" value="1"/>
</dbReference>
<organism evidence="1 2">
    <name type="scientific">Rickettsia amblyommatis (strain GAT-30V)</name>
    <name type="common">Rickettsia amblyommii</name>
    <dbReference type="NCBI Taxonomy" id="1105111"/>
    <lineage>
        <taxon>Bacteria</taxon>
        <taxon>Pseudomonadati</taxon>
        <taxon>Pseudomonadota</taxon>
        <taxon>Alphaproteobacteria</taxon>
        <taxon>Rickettsiales</taxon>
        <taxon>Rickettsiaceae</taxon>
        <taxon>Rickettsieae</taxon>
        <taxon>Rickettsia</taxon>
        <taxon>spotted fever group</taxon>
    </lineage>
</organism>
<dbReference type="KEGG" id="ram:MCE_08150"/>
<reference evidence="2" key="1">
    <citation type="submission" date="2012-02" db="EMBL/GenBank/DDBJ databases">
        <title>Complete genome sequence of Candidatus Rickettsia amblyommii strain GAT-30V.</title>
        <authorList>
            <person name="Johnson S.L."/>
            <person name="Munk A.C."/>
            <person name="Han S."/>
            <person name="Bruce D.C."/>
            <person name="Dasch G.A."/>
        </authorList>
    </citation>
    <scope>NUCLEOTIDE SEQUENCE [LARGE SCALE GENOMIC DNA]</scope>
    <source>
        <strain evidence="2">GAT-30V</strain>
        <plasmid evidence="2">pMCE_1</plasmid>
    </source>
</reference>
<name>H8K651_RICAG</name>
<keyword evidence="1" id="KW-0614">Plasmid</keyword>
<dbReference type="Proteomes" id="UP000008005">
    <property type="component" value="Plasmid pMCE_1"/>
</dbReference>
<dbReference type="EMBL" id="CP003335">
    <property type="protein sequence ID" value="AFC70362.1"/>
    <property type="molecule type" value="Genomic_DNA"/>
</dbReference>
<evidence type="ECO:0000313" key="1">
    <source>
        <dbReference type="EMBL" id="AFC70362.1"/>
    </source>
</evidence>
<proteinExistence type="predicted"/>
<gene>
    <name evidence="1" type="ordered locus">MCE_08150</name>
</gene>
<evidence type="ECO:0000313" key="2">
    <source>
        <dbReference type="Proteomes" id="UP000008005"/>
    </source>
</evidence>
<dbReference type="HOGENOM" id="CLU_2095000_0_0_5"/>